<dbReference type="STRING" id="1901.BB341_03510"/>
<organism evidence="1 2">
    <name type="scientific">Streptomyces clavuligerus</name>
    <dbReference type="NCBI Taxonomy" id="1901"/>
    <lineage>
        <taxon>Bacteria</taxon>
        <taxon>Bacillati</taxon>
        <taxon>Actinomycetota</taxon>
        <taxon>Actinomycetes</taxon>
        <taxon>Kitasatosporales</taxon>
        <taxon>Streptomycetaceae</taxon>
        <taxon>Streptomyces</taxon>
    </lineage>
</organism>
<sequence>MTPPSRTASLPPRRAVVIGGGLAGMLAAAALDGLADEITVVERDALPAGPAPRKGLPQARHTHLLWSGGVRAFEELLPGITGHWLAAGARRVPLPTGLVSLWPQGWVRRWPEMQYMIVCSRDLLDWVVRERVLEQPAVTVLQAHTARGLVGTAERVRGVRVGGPDGQELTLGADLVVDACGRGSRAPVWLRDLGIGDIEEERVDSGLVYATRLYRAPAGSEGFPVVNVQSDPGRPVPGRTATLAPVEGGRWMVTLSGTRGGEPPADPEGFEAFARTATRHPVVGELISGVEPLPGGIVLSRSTVNRRYLYERAERWPDGFVAAGDSVATYNPVYGQGMSVAAQGLAALRGAVGRSRLDEPGLARRVQQVIARPVATAWSLATSQDILYPGAVGRQPHPCTGLAYRYVDRLAHAATGRARITRAFIDVITMSRPSASWLHPDIVVGALRGPGRRRLDGPPLTADELKIATGGGRADV</sequence>
<dbReference type="Gene3D" id="3.50.50.60">
    <property type="entry name" value="FAD/NAD(P)-binding domain"/>
    <property type="match status" value="1"/>
</dbReference>
<dbReference type="Pfam" id="PF12831">
    <property type="entry name" value="FAD_oxidored"/>
    <property type="match status" value="1"/>
</dbReference>
<dbReference type="RefSeq" id="WP_003962373.1">
    <property type="nucleotide sequence ID" value="NZ_CM000913.1"/>
</dbReference>
<reference evidence="1 2" key="1">
    <citation type="journal article" date="2010" name="Genome Biol. Evol.">
        <title>The sequence of a 1.8-mb bacterial linear plasmid reveals a rich evolutionary reservoir of secondary metabolic pathways.</title>
        <authorList>
            <person name="Medema M.H."/>
            <person name="Trefzer A."/>
            <person name="Kovalchuk A."/>
            <person name="van den Berg M."/>
            <person name="Mueller U."/>
            <person name="Heijne W."/>
            <person name="Wu L."/>
            <person name="Alam M.T."/>
            <person name="Ronning C.M."/>
            <person name="Nierman W.C."/>
            <person name="Bovenberg R.A.L."/>
            <person name="Breitling R."/>
            <person name="Takano E."/>
        </authorList>
    </citation>
    <scope>NUCLEOTIDE SEQUENCE [LARGE SCALE GENOMIC DNA]</scope>
    <source>
        <strain evidence="2">ATCC 27064 / DSM 738 / JCM 4710 / NBRC 13307 / NCIMB 12785 / NRRL 3585 / VKM Ac-602</strain>
    </source>
</reference>
<keyword evidence="2" id="KW-1185">Reference proteome</keyword>
<dbReference type="Proteomes" id="UP000002357">
    <property type="component" value="Chromosome"/>
</dbReference>
<accession>E2PX93</accession>
<evidence type="ECO:0000313" key="2">
    <source>
        <dbReference type="Proteomes" id="UP000002357"/>
    </source>
</evidence>
<dbReference type="AlphaFoldDB" id="E2PX93"/>
<protein>
    <submittedName>
        <fullName evidence="1">Monooxygenase</fullName>
    </submittedName>
</protein>
<keyword evidence="1" id="KW-0503">Monooxygenase</keyword>
<evidence type="ECO:0000313" key="1">
    <source>
        <dbReference type="EMBL" id="EFG10170.1"/>
    </source>
</evidence>
<dbReference type="PANTHER" id="PTHR43422">
    <property type="entry name" value="THIAMINE THIAZOLE SYNTHASE"/>
    <property type="match status" value="1"/>
</dbReference>
<dbReference type="PANTHER" id="PTHR43422:SF3">
    <property type="entry name" value="THIAMINE THIAZOLE SYNTHASE"/>
    <property type="match status" value="1"/>
</dbReference>
<dbReference type="GeneID" id="93728478"/>
<proteinExistence type="predicted"/>
<dbReference type="GO" id="GO:0004497">
    <property type="term" value="F:monooxygenase activity"/>
    <property type="evidence" value="ECO:0007669"/>
    <property type="project" value="UniProtKB-KW"/>
</dbReference>
<dbReference type="InterPro" id="IPR036188">
    <property type="entry name" value="FAD/NAD-bd_sf"/>
</dbReference>
<dbReference type="EMBL" id="CM000913">
    <property type="protein sequence ID" value="EFG10170.1"/>
    <property type="molecule type" value="Genomic_DNA"/>
</dbReference>
<dbReference type="OrthoDB" id="9790035at2"/>
<keyword evidence="1" id="KW-0560">Oxidoreductase</keyword>
<dbReference type="KEGG" id="sclf:BB341_03510"/>
<gene>
    <name evidence="1" type="ORF">SCLAV_5097</name>
</gene>
<name>E2PX93_STRCL</name>
<dbReference type="eggNOG" id="COG0654">
    <property type="taxonomic scope" value="Bacteria"/>
</dbReference>
<dbReference type="SUPFAM" id="SSF51905">
    <property type="entry name" value="FAD/NAD(P)-binding domain"/>
    <property type="match status" value="1"/>
</dbReference>